<dbReference type="Pfam" id="PF00132">
    <property type="entry name" value="Hexapep"/>
    <property type="match status" value="1"/>
</dbReference>
<dbReference type="AlphaFoldDB" id="L8TXI3"/>
<proteinExistence type="predicted"/>
<dbReference type="PANTHER" id="PTHR43300">
    <property type="entry name" value="ACETYLTRANSFERASE"/>
    <property type="match status" value="1"/>
</dbReference>
<feature type="compositionally biased region" description="Basic and acidic residues" evidence="3">
    <location>
        <begin position="129"/>
        <end position="152"/>
    </location>
</feature>
<name>L8TXI3_9MICC</name>
<protein>
    <recommendedName>
        <fullName evidence="6">Acetyltransferase</fullName>
    </recommendedName>
</protein>
<evidence type="ECO:0000313" key="5">
    <source>
        <dbReference type="Proteomes" id="UP000011189"/>
    </source>
</evidence>
<evidence type="ECO:0000313" key="4">
    <source>
        <dbReference type="EMBL" id="ELT45964.1"/>
    </source>
</evidence>
<keyword evidence="5" id="KW-1185">Reference proteome</keyword>
<dbReference type="Gene3D" id="2.160.10.10">
    <property type="entry name" value="Hexapeptide repeat proteins"/>
    <property type="match status" value="1"/>
</dbReference>
<dbReference type="InterPro" id="IPR001451">
    <property type="entry name" value="Hexapep"/>
</dbReference>
<sequence>MGSRINSLHGLRLGNDVSVGPGSVIEVDGSIDDFVLIARNVQIVGRMDHDISSVGTPIVHATWVGDRDARQVDTVHIGRDVWIGAGTIVLGGVTIGEGSVIGAGSVVTKDIPPYSIAVGSPAKRVGPRFSDDSDRSEHSAALDVLSKKEQSH</sequence>
<evidence type="ECO:0008006" key="6">
    <source>
        <dbReference type="Google" id="ProtNLM"/>
    </source>
</evidence>
<comment type="caution">
    <text evidence="4">The sequence shown here is derived from an EMBL/GenBank/DDBJ whole genome shotgun (WGS) entry which is preliminary data.</text>
</comment>
<evidence type="ECO:0000256" key="3">
    <source>
        <dbReference type="SAM" id="MobiDB-lite"/>
    </source>
</evidence>
<dbReference type="GO" id="GO:0016740">
    <property type="term" value="F:transferase activity"/>
    <property type="evidence" value="ECO:0007669"/>
    <property type="project" value="UniProtKB-KW"/>
</dbReference>
<reference evidence="5" key="1">
    <citation type="journal article" date="2013" name="Genome Announc.">
        <title>Draft Genome Sequence of the 2-Chloro-4-Nitrophenol-Degrading Bacterium Arthrobacter sp. Strain SJCon.</title>
        <authorList>
            <person name="Vikram S."/>
            <person name="Kumar S."/>
            <person name="Vaidya B."/>
            <person name="Pinnaka A.K."/>
            <person name="Raghava G.P."/>
        </authorList>
    </citation>
    <scope>NUCLEOTIDE SEQUENCE [LARGE SCALE GENOMIC DNA]</scope>
    <source>
        <strain evidence="5">SJCon</strain>
    </source>
</reference>
<dbReference type="InterPro" id="IPR018357">
    <property type="entry name" value="Hexapep_transf_CS"/>
</dbReference>
<dbReference type="InterPro" id="IPR050179">
    <property type="entry name" value="Trans_hexapeptide_repeat"/>
</dbReference>
<gene>
    <name evidence="4" type="ORF">G205_01918</name>
</gene>
<feature type="region of interest" description="Disordered" evidence="3">
    <location>
        <begin position="122"/>
        <end position="152"/>
    </location>
</feature>
<evidence type="ECO:0000256" key="1">
    <source>
        <dbReference type="ARBA" id="ARBA00022679"/>
    </source>
</evidence>
<keyword evidence="1" id="KW-0808">Transferase</keyword>
<organism evidence="4 5">
    <name type="scientific">Arthrobacter nitrophenolicus</name>
    <dbReference type="NCBI Taxonomy" id="683150"/>
    <lineage>
        <taxon>Bacteria</taxon>
        <taxon>Bacillati</taxon>
        <taxon>Actinomycetota</taxon>
        <taxon>Actinomycetes</taxon>
        <taxon>Micrococcales</taxon>
        <taxon>Micrococcaceae</taxon>
        <taxon>Arthrobacter</taxon>
    </lineage>
</organism>
<dbReference type="InterPro" id="IPR011004">
    <property type="entry name" value="Trimer_LpxA-like_sf"/>
</dbReference>
<dbReference type="PANTHER" id="PTHR43300:SF11">
    <property type="entry name" value="ACETYLTRANSFERASE RV3034C-RELATED"/>
    <property type="match status" value="1"/>
</dbReference>
<accession>L8TXI3</accession>
<keyword evidence="2" id="KW-0677">Repeat</keyword>
<dbReference type="PROSITE" id="PS00101">
    <property type="entry name" value="HEXAPEP_TRANSFERASES"/>
    <property type="match status" value="1"/>
</dbReference>
<evidence type="ECO:0000256" key="2">
    <source>
        <dbReference type="ARBA" id="ARBA00022737"/>
    </source>
</evidence>
<dbReference type="SUPFAM" id="SSF51161">
    <property type="entry name" value="Trimeric LpxA-like enzymes"/>
    <property type="match status" value="1"/>
</dbReference>
<dbReference type="Proteomes" id="UP000011189">
    <property type="component" value="Unassembled WGS sequence"/>
</dbReference>
<dbReference type="EMBL" id="AOFD01000003">
    <property type="protein sequence ID" value="ELT45964.1"/>
    <property type="molecule type" value="Genomic_DNA"/>
</dbReference>